<dbReference type="Gene3D" id="3.90.870.10">
    <property type="entry name" value="DHBP synthase"/>
    <property type="match status" value="1"/>
</dbReference>
<evidence type="ECO:0000313" key="3">
    <source>
        <dbReference type="EMBL" id="KAF7508625.1"/>
    </source>
</evidence>
<evidence type="ECO:0000256" key="1">
    <source>
        <dbReference type="SAM" id="MobiDB-lite"/>
    </source>
</evidence>
<name>A0A8H7AP44_9EURO</name>
<dbReference type="SUPFAM" id="SSF55821">
    <property type="entry name" value="YrdC/RibB"/>
    <property type="match status" value="1"/>
</dbReference>
<dbReference type="EMBL" id="JAACFV010000051">
    <property type="protein sequence ID" value="KAF7508625.1"/>
    <property type="molecule type" value="Genomic_DNA"/>
</dbReference>
<dbReference type="OrthoDB" id="412787at2759"/>
<proteinExistence type="predicted"/>
<comment type="caution">
    <text evidence="3">The sequence shown here is derived from an EMBL/GenBank/DDBJ whole genome shotgun (WGS) entry which is preliminary data.</text>
</comment>
<keyword evidence="4" id="KW-1185">Reference proteome</keyword>
<dbReference type="AlphaFoldDB" id="A0A8H7AP44"/>
<dbReference type="Pfam" id="PF03481">
    <property type="entry name" value="Sua5_C"/>
    <property type="match status" value="1"/>
</dbReference>
<gene>
    <name evidence="3" type="ORF">GJ744_009017</name>
</gene>
<feature type="region of interest" description="Disordered" evidence="1">
    <location>
        <begin position="146"/>
        <end position="215"/>
    </location>
</feature>
<dbReference type="InterPro" id="IPR005145">
    <property type="entry name" value="Sua5_C"/>
</dbReference>
<feature type="compositionally biased region" description="Basic and acidic residues" evidence="1">
    <location>
        <begin position="267"/>
        <end position="276"/>
    </location>
</feature>
<dbReference type="InterPro" id="IPR038385">
    <property type="entry name" value="Sua5/YwlC_C"/>
</dbReference>
<evidence type="ECO:0000313" key="4">
    <source>
        <dbReference type="Proteomes" id="UP000606974"/>
    </source>
</evidence>
<dbReference type="Proteomes" id="UP000606974">
    <property type="component" value="Unassembled WGS sequence"/>
</dbReference>
<feature type="compositionally biased region" description="Low complexity" evidence="1">
    <location>
        <begin position="196"/>
        <end position="215"/>
    </location>
</feature>
<reference evidence="3" key="1">
    <citation type="submission" date="2020-02" db="EMBL/GenBank/DDBJ databases">
        <authorList>
            <person name="Palmer J.M."/>
        </authorList>
    </citation>
    <scope>NUCLEOTIDE SEQUENCE</scope>
    <source>
        <strain evidence="3">EPUS1.4</strain>
        <tissue evidence="3">Thallus</tissue>
    </source>
</reference>
<sequence>MILDGGSCEVGVESTVVDGLSDPPAVLRPGGVGIEEIRRLGGVWTDVVVGYQDRDQWASGNGDGSAVQHNANGMNGHGHVPRAPGMKYRHYAPRARAHLFEDSTSSENEARSRILSLCNDHLASPSQPAHPNLNIGVITTQTWRPDLGLGFSPSSSPPNLSNSPSNSNSNPKDPVPDLAASTFHIPNPSPSPSATPPNQTSDTNTTPPPTSSTQNQIHSIALGPAIEDVARGLFSALRELDARGCDVILIEGVEDPEEDADESQGDSEGREGGERKRSGKAMGRREKGAKNLAAAVMNRLRKAAAPC</sequence>
<feature type="compositionally biased region" description="Acidic residues" evidence="1">
    <location>
        <begin position="252"/>
        <end position="265"/>
    </location>
</feature>
<dbReference type="InterPro" id="IPR017945">
    <property type="entry name" value="DHBP_synth_RibB-like_a/b_dom"/>
</dbReference>
<feature type="domain" description="Threonylcarbamoyl-AMP synthase C-terminal" evidence="2">
    <location>
        <begin position="73"/>
        <end position="256"/>
    </location>
</feature>
<feature type="compositionally biased region" description="Low complexity" evidence="1">
    <location>
        <begin position="152"/>
        <end position="171"/>
    </location>
</feature>
<evidence type="ECO:0000259" key="2">
    <source>
        <dbReference type="Pfam" id="PF03481"/>
    </source>
</evidence>
<organism evidence="3 4">
    <name type="scientific">Endocarpon pusillum</name>
    <dbReference type="NCBI Taxonomy" id="364733"/>
    <lineage>
        <taxon>Eukaryota</taxon>
        <taxon>Fungi</taxon>
        <taxon>Dikarya</taxon>
        <taxon>Ascomycota</taxon>
        <taxon>Pezizomycotina</taxon>
        <taxon>Eurotiomycetes</taxon>
        <taxon>Chaetothyriomycetidae</taxon>
        <taxon>Verrucariales</taxon>
        <taxon>Verrucariaceae</taxon>
        <taxon>Endocarpon</taxon>
    </lineage>
</organism>
<feature type="region of interest" description="Disordered" evidence="1">
    <location>
        <begin position="251"/>
        <end position="290"/>
    </location>
</feature>
<protein>
    <recommendedName>
        <fullName evidence="2">Threonylcarbamoyl-AMP synthase C-terminal domain-containing protein</fullName>
    </recommendedName>
</protein>
<accession>A0A8H7AP44</accession>
<dbReference type="Gene3D" id="3.40.50.11030">
    <property type="entry name" value="Threonylcarbamoyl-AMP synthase, C-terminal domain"/>
    <property type="match status" value="1"/>
</dbReference>